<dbReference type="PROSITE" id="PS50932">
    <property type="entry name" value="HTH_LACI_2"/>
    <property type="match status" value="1"/>
</dbReference>
<protein>
    <submittedName>
        <fullName evidence="5">DNA-binding transcriptional regulator GalS</fullName>
    </submittedName>
</protein>
<feature type="domain" description="HTH lacI-type" evidence="4">
    <location>
        <begin position="2"/>
        <end position="56"/>
    </location>
</feature>
<dbReference type="InterPro" id="IPR000843">
    <property type="entry name" value="HTH_LacI"/>
</dbReference>
<keyword evidence="3" id="KW-0804">Transcription</keyword>
<dbReference type="InterPro" id="IPR046335">
    <property type="entry name" value="LacI/GalR-like_sensor"/>
</dbReference>
<dbReference type="GO" id="GO:0003700">
    <property type="term" value="F:DNA-binding transcription factor activity"/>
    <property type="evidence" value="ECO:0007669"/>
    <property type="project" value="TreeGrafter"/>
</dbReference>
<sequence>MANIRDVAKEAKVSVATVSRVINKLPHTSETATKAVHEAMEKLNYRPNANARALANKTSSSIGVLVADVSNPFYGAMVQAIDEIAREHKKHILITHGYHNETYEREAIELLINNQCEHLVIHSKGLSDQELIEFSKQIPGLIIINRYIPEIAERCVALDNIRGSSLALSHLIRFGHKRIGYLASSHNIDDSVDRKLGYRSELEKNQLPYSEALVVSGEPNEIGGADAMRNLLAKNEPFTAIATYNDLMAAGAISVLKENNLRVPEDVSVIGFDDAMIASYLQPTLTTVRYPVQIMASQAAKLSIQLVEKSPHEHKGNLYLPTLVSRNSITSPTNNL</sequence>
<evidence type="ECO:0000313" key="5">
    <source>
        <dbReference type="EMBL" id="PMM56361.1"/>
    </source>
</evidence>
<dbReference type="Proteomes" id="UP000235533">
    <property type="component" value="Unassembled WGS sequence"/>
</dbReference>
<dbReference type="RefSeq" id="WP_102552031.1">
    <property type="nucleotide sequence ID" value="NZ_MCZF01000087.1"/>
</dbReference>
<dbReference type="Pfam" id="PF13377">
    <property type="entry name" value="Peripla_BP_3"/>
    <property type="match status" value="1"/>
</dbReference>
<evidence type="ECO:0000256" key="3">
    <source>
        <dbReference type="ARBA" id="ARBA00023163"/>
    </source>
</evidence>
<dbReference type="PROSITE" id="PS00356">
    <property type="entry name" value="HTH_LACI_1"/>
    <property type="match status" value="1"/>
</dbReference>
<evidence type="ECO:0000256" key="2">
    <source>
        <dbReference type="ARBA" id="ARBA00023125"/>
    </source>
</evidence>
<evidence type="ECO:0000313" key="6">
    <source>
        <dbReference type="Proteomes" id="UP000235533"/>
    </source>
</evidence>
<gene>
    <name evidence="5" type="ORF">BCT54_21970</name>
</gene>
<dbReference type="SUPFAM" id="SSF47413">
    <property type="entry name" value="lambda repressor-like DNA-binding domains"/>
    <property type="match status" value="1"/>
</dbReference>
<dbReference type="PANTHER" id="PTHR30146:SF109">
    <property type="entry name" value="HTH-TYPE TRANSCRIPTIONAL REGULATOR GALS"/>
    <property type="match status" value="1"/>
</dbReference>
<dbReference type="Gene3D" id="3.40.50.2300">
    <property type="match status" value="2"/>
</dbReference>
<comment type="caution">
    <text evidence="5">The sequence shown here is derived from an EMBL/GenBank/DDBJ whole genome shotgun (WGS) entry which is preliminary data.</text>
</comment>
<dbReference type="GO" id="GO:0000976">
    <property type="term" value="F:transcription cis-regulatory region binding"/>
    <property type="evidence" value="ECO:0007669"/>
    <property type="project" value="TreeGrafter"/>
</dbReference>
<keyword evidence="2 5" id="KW-0238">DNA-binding</keyword>
<dbReference type="CDD" id="cd01392">
    <property type="entry name" value="HTH_LacI"/>
    <property type="match status" value="1"/>
</dbReference>
<dbReference type="CDD" id="cd06270">
    <property type="entry name" value="PBP1_GalS-like"/>
    <property type="match status" value="1"/>
</dbReference>
<dbReference type="SMART" id="SM00354">
    <property type="entry name" value="HTH_LACI"/>
    <property type="match status" value="1"/>
</dbReference>
<reference evidence="6" key="1">
    <citation type="submission" date="2016-07" db="EMBL/GenBank/DDBJ databases">
        <title>Nontailed viruses are major unrecognized killers of bacteria in the ocean.</title>
        <authorList>
            <person name="Kauffman K."/>
            <person name="Hussain F."/>
            <person name="Yang J."/>
            <person name="Arevalo P."/>
            <person name="Brown J."/>
            <person name="Cutler M."/>
            <person name="Kelly L."/>
            <person name="Polz M.F."/>
        </authorList>
    </citation>
    <scope>NUCLEOTIDE SEQUENCE [LARGE SCALE GENOMIC DNA]</scope>
    <source>
        <strain evidence="6">10N.261.48.B5</strain>
    </source>
</reference>
<accession>A0A2N7JRV7</accession>
<evidence type="ECO:0000259" key="4">
    <source>
        <dbReference type="PROSITE" id="PS50932"/>
    </source>
</evidence>
<dbReference type="SUPFAM" id="SSF53822">
    <property type="entry name" value="Periplasmic binding protein-like I"/>
    <property type="match status" value="1"/>
</dbReference>
<dbReference type="Gene3D" id="1.10.260.40">
    <property type="entry name" value="lambda repressor-like DNA-binding domains"/>
    <property type="match status" value="1"/>
</dbReference>
<name>A0A2N7JRV7_VIBSP</name>
<organism evidence="5 6">
    <name type="scientific">Vibrio splendidus</name>
    <dbReference type="NCBI Taxonomy" id="29497"/>
    <lineage>
        <taxon>Bacteria</taxon>
        <taxon>Pseudomonadati</taxon>
        <taxon>Pseudomonadota</taxon>
        <taxon>Gammaproteobacteria</taxon>
        <taxon>Vibrionales</taxon>
        <taxon>Vibrionaceae</taxon>
        <taxon>Vibrio</taxon>
    </lineage>
</organism>
<dbReference type="EMBL" id="MCZF01000087">
    <property type="protein sequence ID" value="PMM56361.1"/>
    <property type="molecule type" value="Genomic_DNA"/>
</dbReference>
<dbReference type="Pfam" id="PF00356">
    <property type="entry name" value="LacI"/>
    <property type="match status" value="1"/>
</dbReference>
<keyword evidence="1" id="KW-0805">Transcription regulation</keyword>
<proteinExistence type="predicted"/>
<dbReference type="PANTHER" id="PTHR30146">
    <property type="entry name" value="LACI-RELATED TRANSCRIPTIONAL REPRESSOR"/>
    <property type="match status" value="1"/>
</dbReference>
<evidence type="ECO:0000256" key="1">
    <source>
        <dbReference type="ARBA" id="ARBA00023015"/>
    </source>
</evidence>
<dbReference type="PRINTS" id="PR00036">
    <property type="entry name" value="HTHLACI"/>
</dbReference>
<dbReference type="AlphaFoldDB" id="A0A2N7JRV7"/>
<dbReference type="InterPro" id="IPR028082">
    <property type="entry name" value="Peripla_BP_I"/>
</dbReference>
<dbReference type="InterPro" id="IPR010982">
    <property type="entry name" value="Lambda_DNA-bd_dom_sf"/>
</dbReference>